<keyword evidence="7" id="KW-1185">Reference proteome</keyword>
<evidence type="ECO:0000256" key="2">
    <source>
        <dbReference type="ARBA" id="ARBA00023136"/>
    </source>
</evidence>
<comment type="subunit">
    <text evidence="4">Part of the Bam complex.</text>
</comment>
<dbReference type="InterPro" id="IPR015943">
    <property type="entry name" value="WD40/YVTN_repeat-like_dom_sf"/>
</dbReference>
<keyword evidence="1 4" id="KW-0732">Signal</keyword>
<dbReference type="NCBIfam" id="TIGR03300">
    <property type="entry name" value="assembly_YfgL"/>
    <property type="match status" value="1"/>
</dbReference>
<feature type="domain" description="Pyrrolo-quinoline quinone repeat" evidence="5">
    <location>
        <begin position="79"/>
        <end position="310"/>
    </location>
</feature>
<dbReference type="InterPro" id="IPR011047">
    <property type="entry name" value="Quinoprotein_ADH-like_sf"/>
</dbReference>
<dbReference type="InterPro" id="IPR018391">
    <property type="entry name" value="PQQ_b-propeller_rpt"/>
</dbReference>
<organism evidence="6 7">
    <name type="scientific">Aestuariirhabdus litorea</name>
    <dbReference type="NCBI Taxonomy" id="2528527"/>
    <lineage>
        <taxon>Bacteria</taxon>
        <taxon>Pseudomonadati</taxon>
        <taxon>Pseudomonadota</taxon>
        <taxon>Gammaproteobacteria</taxon>
        <taxon>Oceanospirillales</taxon>
        <taxon>Aestuariirhabdaceae</taxon>
        <taxon>Aestuariirhabdus</taxon>
    </lineage>
</organism>
<dbReference type="AlphaFoldDB" id="A0A3P3VM66"/>
<dbReference type="InterPro" id="IPR002372">
    <property type="entry name" value="PQQ_rpt_dom"/>
</dbReference>
<gene>
    <name evidence="4 6" type="primary">bamB</name>
    <name evidence="6" type="ORF">D0544_16560</name>
</gene>
<evidence type="ECO:0000256" key="3">
    <source>
        <dbReference type="ARBA" id="ARBA00023237"/>
    </source>
</evidence>
<keyword evidence="3 4" id="KW-0998">Cell outer membrane</keyword>
<dbReference type="EMBL" id="QWEZ01000002">
    <property type="protein sequence ID" value="RRJ83427.1"/>
    <property type="molecule type" value="Genomic_DNA"/>
</dbReference>
<reference evidence="6 7" key="2">
    <citation type="submission" date="2018-12" db="EMBL/GenBank/DDBJ databases">
        <title>Simiduia agarivorans gen. nov., sp. nov., a marine, agarolytic bacterium isolated from shallow coastal water from Keelung, Taiwan.</title>
        <authorList>
            <person name="Shieh W.Y."/>
        </authorList>
    </citation>
    <scope>NUCLEOTIDE SEQUENCE [LARGE SCALE GENOMIC DNA]</scope>
    <source>
        <strain evidence="6 7">GTF-13</strain>
    </source>
</reference>
<dbReference type="HAMAP" id="MF_00923">
    <property type="entry name" value="OM_assembly_BamB"/>
    <property type="match status" value="1"/>
</dbReference>
<dbReference type="PANTHER" id="PTHR34512">
    <property type="entry name" value="CELL SURFACE PROTEIN"/>
    <property type="match status" value="1"/>
</dbReference>
<reference evidence="6 7" key="1">
    <citation type="submission" date="2018-08" db="EMBL/GenBank/DDBJ databases">
        <authorList>
            <person name="Khan S.A."/>
        </authorList>
    </citation>
    <scope>NUCLEOTIDE SEQUENCE [LARGE SCALE GENOMIC DNA]</scope>
    <source>
        <strain evidence="6 7">GTF-13</strain>
    </source>
</reference>
<dbReference type="Pfam" id="PF13360">
    <property type="entry name" value="PQQ_2"/>
    <property type="match status" value="1"/>
</dbReference>
<dbReference type="Proteomes" id="UP000280792">
    <property type="component" value="Unassembled WGS sequence"/>
</dbReference>
<sequence>MNWLPLRKGVCALLSALILAGCSSKGEEEEVEAKPLVSFDASAELTTLWSASVGNGADDKYVRLQPALYLDELFVADARGVVAAFDQQSGKRLWRVELDLPVSSGVYAGFGIVVLGTEGGEVVALNAEDGSERWRTRVTSEVLSVADSNGDVVVIRTIDEKLAGLDNLSGERRWIFESAQPVLSLRGTGDPVIEDDRVYVGFGNGSIKSLSTRNGVLRWEQAVAEAEGRTELERMIDVDAAPLVENGTVYVVSYQGNVIALDAVRGNLVWQRKASSYESLAMGFGYLYMADEQGFLSALDKNSNAIVWQQKELEHRQLGTPVVVSSYVAVADYDGYVHFLSQIDGSFVARTRIDSEGIRGRMVALGGTLYAYGNSGKLVAIKVQ</sequence>
<dbReference type="InterPro" id="IPR017687">
    <property type="entry name" value="BamB"/>
</dbReference>
<dbReference type="GO" id="GO:0009279">
    <property type="term" value="C:cell outer membrane"/>
    <property type="evidence" value="ECO:0007669"/>
    <property type="project" value="UniProtKB-SubCell"/>
</dbReference>
<protein>
    <recommendedName>
        <fullName evidence="4">Outer membrane protein assembly factor BamB</fullName>
    </recommendedName>
</protein>
<dbReference type="PANTHER" id="PTHR34512:SF30">
    <property type="entry name" value="OUTER MEMBRANE PROTEIN ASSEMBLY FACTOR BAMB"/>
    <property type="match status" value="1"/>
</dbReference>
<comment type="subcellular location">
    <subcellularLocation>
        <location evidence="4">Cell outer membrane</location>
        <topology evidence="4">Lipid-anchor</topology>
    </subcellularLocation>
</comment>
<comment type="caution">
    <text evidence="6">The sequence shown here is derived from an EMBL/GenBank/DDBJ whole genome shotgun (WGS) entry which is preliminary data.</text>
</comment>
<dbReference type="SMART" id="SM00564">
    <property type="entry name" value="PQQ"/>
    <property type="match status" value="7"/>
</dbReference>
<dbReference type="Gene3D" id="2.130.10.10">
    <property type="entry name" value="YVTN repeat-like/Quinoprotein amine dehydrogenase"/>
    <property type="match status" value="1"/>
</dbReference>
<dbReference type="GO" id="GO:0051205">
    <property type="term" value="P:protein insertion into membrane"/>
    <property type="evidence" value="ECO:0007669"/>
    <property type="project" value="UniProtKB-UniRule"/>
</dbReference>
<keyword evidence="2 4" id="KW-0472">Membrane</keyword>
<name>A0A3P3VM66_9GAMM</name>
<keyword evidence="4" id="KW-0564">Palmitate</keyword>
<evidence type="ECO:0000256" key="1">
    <source>
        <dbReference type="ARBA" id="ARBA00022729"/>
    </source>
</evidence>
<comment type="function">
    <text evidence="4">Part of the outer membrane protein assembly complex, which is involved in assembly and insertion of beta-barrel proteins into the outer membrane.</text>
</comment>
<evidence type="ECO:0000259" key="5">
    <source>
        <dbReference type="Pfam" id="PF13360"/>
    </source>
</evidence>
<dbReference type="GO" id="GO:0043165">
    <property type="term" value="P:Gram-negative-bacterium-type cell outer membrane assembly"/>
    <property type="evidence" value="ECO:0007669"/>
    <property type="project" value="UniProtKB-UniRule"/>
</dbReference>
<proteinExistence type="inferred from homology"/>
<accession>A0A3P3VM66</accession>
<dbReference type="SUPFAM" id="SSF50998">
    <property type="entry name" value="Quinoprotein alcohol dehydrogenase-like"/>
    <property type="match status" value="1"/>
</dbReference>
<dbReference type="RefSeq" id="WP_125018118.1">
    <property type="nucleotide sequence ID" value="NZ_QWEZ01000002.1"/>
</dbReference>
<evidence type="ECO:0000313" key="6">
    <source>
        <dbReference type="EMBL" id="RRJ83427.1"/>
    </source>
</evidence>
<dbReference type="PROSITE" id="PS51257">
    <property type="entry name" value="PROKAR_LIPOPROTEIN"/>
    <property type="match status" value="1"/>
</dbReference>
<evidence type="ECO:0000256" key="4">
    <source>
        <dbReference type="HAMAP-Rule" id="MF_00923"/>
    </source>
</evidence>
<keyword evidence="4" id="KW-0449">Lipoprotein</keyword>
<comment type="similarity">
    <text evidence="4">Belongs to the BamB family.</text>
</comment>
<evidence type="ECO:0000313" key="7">
    <source>
        <dbReference type="Proteomes" id="UP000280792"/>
    </source>
</evidence>